<reference evidence="3 4" key="1">
    <citation type="journal article" date="2019" name="Plant Biotechnol. J.">
        <title>The red bayberry genome and genetic basis of sex determination.</title>
        <authorList>
            <person name="Jia H.M."/>
            <person name="Jia H.J."/>
            <person name="Cai Q.L."/>
            <person name="Wang Y."/>
            <person name="Zhao H.B."/>
            <person name="Yang W.F."/>
            <person name="Wang G.Y."/>
            <person name="Li Y.H."/>
            <person name="Zhan D.L."/>
            <person name="Shen Y.T."/>
            <person name="Niu Q.F."/>
            <person name="Chang L."/>
            <person name="Qiu J."/>
            <person name="Zhao L."/>
            <person name="Xie H.B."/>
            <person name="Fu W.Y."/>
            <person name="Jin J."/>
            <person name="Li X.W."/>
            <person name="Jiao Y."/>
            <person name="Zhou C.C."/>
            <person name="Tu T."/>
            <person name="Chai C.Y."/>
            <person name="Gao J.L."/>
            <person name="Fan L.J."/>
            <person name="van de Weg E."/>
            <person name="Wang J.Y."/>
            <person name="Gao Z.S."/>
        </authorList>
    </citation>
    <scope>NUCLEOTIDE SEQUENCE [LARGE SCALE GENOMIC DNA]</scope>
    <source>
        <tissue evidence="3">Leaves</tissue>
    </source>
</reference>
<dbReference type="AlphaFoldDB" id="A0A6A1V1J4"/>
<keyword evidence="2" id="KW-0732">Signal</keyword>
<feature type="signal peptide" evidence="2">
    <location>
        <begin position="1"/>
        <end position="27"/>
    </location>
</feature>
<evidence type="ECO:0000256" key="1">
    <source>
        <dbReference type="SAM" id="MobiDB-lite"/>
    </source>
</evidence>
<name>A0A6A1V1J4_9ROSI</name>
<feature type="chain" id="PRO_5025399079" evidence="2">
    <location>
        <begin position="28"/>
        <end position="640"/>
    </location>
</feature>
<accession>A0A6A1V1J4</accession>
<dbReference type="EMBL" id="RXIC02000025">
    <property type="protein sequence ID" value="KAB1206505.1"/>
    <property type="molecule type" value="Genomic_DNA"/>
</dbReference>
<gene>
    <name evidence="3" type="ORF">CJ030_MR7G000039</name>
</gene>
<dbReference type="OrthoDB" id="1564766at2759"/>
<evidence type="ECO:0000256" key="2">
    <source>
        <dbReference type="SAM" id="SignalP"/>
    </source>
</evidence>
<organism evidence="3 4">
    <name type="scientific">Morella rubra</name>
    <name type="common">Chinese bayberry</name>
    <dbReference type="NCBI Taxonomy" id="262757"/>
    <lineage>
        <taxon>Eukaryota</taxon>
        <taxon>Viridiplantae</taxon>
        <taxon>Streptophyta</taxon>
        <taxon>Embryophyta</taxon>
        <taxon>Tracheophyta</taxon>
        <taxon>Spermatophyta</taxon>
        <taxon>Magnoliopsida</taxon>
        <taxon>eudicotyledons</taxon>
        <taxon>Gunneridae</taxon>
        <taxon>Pentapetalae</taxon>
        <taxon>rosids</taxon>
        <taxon>fabids</taxon>
        <taxon>Fagales</taxon>
        <taxon>Myricaceae</taxon>
        <taxon>Morella</taxon>
    </lineage>
</organism>
<sequence length="640" mass="69987">MTKLSGHQLKLFPFISILLCHIASNNGENIERKGGAAKAVKVSERLEGHPGRSKQTLTPFRDLFSPSISRGDAIYLGRHGGDVLLRSSIEMWGKISSSLTCSLDLEGFASLSDPNCSQRLEGFVGLCYIVAHVSWAGLSTDLKGVFVVLYSIFASHTDQIWYVCPCNQRASLVAHYPDNNKGWHKRYFFMSSVGWEHFPCENLRSESSLCCVFGSVPKCHKREVPNLNRGEWAQVATIADSHSGEAEGSSHHSSSKKRKMSPPVASDAEEEKGEVPLDRRSSKYRTNTGSEDVPRIFSPISGVHAQVMDPEVRDVPEVGVPSFSLVPASDLPETPNVDYLDVVDEDLPSTPLGPTNTVVLVDCASSSGLDSPEARVDFVVQSEVLPPSGVLPVISPSVEVPYSQQPCVLGASIIGCSGVSGSVPAGEPNALVANVAGGFELPLVSLAKGKEHVVFPSALDCSEESDSLPPPPFEPVPRHIRDSTREIALLKAHTGGKLTVHIPDGRTGDDDMTSMLSSHIGALVRQHVPFETRCIEIKCYSITRCPIPKEEVLVHPYPGMNKEEWTRVCDLFVSEEFQIRSAINKENKAKLKIVHTSGARSFNVKKWKLCSCSMSQRESLNPKWKFSLRCCGRKWVTCKV</sequence>
<evidence type="ECO:0000313" key="3">
    <source>
        <dbReference type="EMBL" id="KAB1206505.1"/>
    </source>
</evidence>
<dbReference type="Proteomes" id="UP000516437">
    <property type="component" value="Chromosome 7"/>
</dbReference>
<feature type="region of interest" description="Disordered" evidence="1">
    <location>
        <begin position="241"/>
        <end position="296"/>
    </location>
</feature>
<evidence type="ECO:0000313" key="4">
    <source>
        <dbReference type="Proteomes" id="UP000516437"/>
    </source>
</evidence>
<keyword evidence="4" id="KW-1185">Reference proteome</keyword>
<proteinExistence type="predicted"/>
<comment type="caution">
    <text evidence="3">The sequence shown here is derived from an EMBL/GenBank/DDBJ whole genome shotgun (WGS) entry which is preliminary data.</text>
</comment>
<protein>
    <submittedName>
        <fullName evidence="3">Uncharacterized protein</fullName>
    </submittedName>
</protein>